<reference evidence="1" key="1">
    <citation type="journal article" date="2022" name="Viruses">
        <title>Isolation of novel Xanthomonas phages for the plant pathogens X. translucens and X. campestris.</title>
        <authorList>
            <person name="Erdrich S.H."/>
            <person name="Sharma V."/>
            <person name="Schurr U."/>
            <person name="Arsova B."/>
            <person name="Frunzke J."/>
        </authorList>
    </citation>
    <scope>NUCLEOTIDE SEQUENCE</scope>
</reference>
<gene>
    <name evidence="1" type="ORF">Mallos_BL60074</name>
</gene>
<dbReference type="EMBL" id="ON189047">
    <property type="protein sequence ID" value="URA07182.1"/>
    <property type="molecule type" value="Genomic_DNA"/>
</dbReference>
<evidence type="ECO:0000313" key="2">
    <source>
        <dbReference type="Proteomes" id="UP001056460"/>
    </source>
</evidence>
<evidence type="ECO:0000313" key="1">
    <source>
        <dbReference type="EMBL" id="URA07182.1"/>
    </source>
</evidence>
<organism evidence="1 2">
    <name type="scientific">Xanthomonas phage Mallos</name>
    <dbReference type="NCBI Taxonomy" id="2939131"/>
    <lineage>
        <taxon>Viruses</taxon>
        <taxon>Duplodnaviria</taxon>
        <taxon>Heunggongvirae</taxon>
        <taxon>Uroviricota</taxon>
        <taxon>Caudoviricetes</taxon>
        <taxon>Mesyanzhinovviridae</taxon>
        <taxon>Bradleyvirinae</taxon>
        <taxon>Mallosvirus</taxon>
        <taxon>Mallosvirus mallos</taxon>
    </lineage>
</organism>
<sequence>MRNDREAHAALSKQIAEDEAFRLEALKKLAPNPAARQAVKQARHALAAKKGPGLFIRTLRALRGRQ</sequence>
<accession>A0A9E7J5G6</accession>
<proteinExistence type="predicted"/>
<protein>
    <submittedName>
        <fullName evidence="1">Uncharacterized protein</fullName>
    </submittedName>
</protein>
<dbReference type="Proteomes" id="UP001056460">
    <property type="component" value="Segment"/>
</dbReference>
<keyword evidence="2" id="KW-1185">Reference proteome</keyword>
<name>A0A9E7J5G6_9CAUD</name>